<dbReference type="Proteomes" id="UP000617041">
    <property type="component" value="Unassembled WGS sequence"/>
</dbReference>
<dbReference type="EMBL" id="JAEDAO010000001">
    <property type="protein sequence ID" value="MBK0393796.1"/>
    <property type="molecule type" value="Genomic_DNA"/>
</dbReference>
<organism evidence="2 3">
    <name type="scientific">Ramlibacter algicola</name>
    <dbReference type="NCBI Taxonomy" id="2795217"/>
    <lineage>
        <taxon>Bacteria</taxon>
        <taxon>Pseudomonadati</taxon>
        <taxon>Pseudomonadota</taxon>
        <taxon>Betaproteobacteria</taxon>
        <taxon>Burkholderiales</taxon>
        <taxon>Comamonadaceae</taxon>
        <taxon>Ramlibacter</taxon>
    </lineage>
</organism>
<comment type="caution">
    <text evidence="2">The sequence shown here is derived from an EMBL/GenBank/DDBJ whole genome shotgun (WGS) entry which is preliminary data.</text>
</comment>
<dbReference type="InterPro" id="IPR012312">
    <property type="entry name" value="Hemerythrin-like"/>
</dbReference>
<keyword evidence="3" id="KW-1185">Reference proteome</keyword>
<gene>
    <name evidence="2" type="ORF">I8E28_14450</name>
</gene>
<protein>
    <submittedName>
        <fullName evidence="2">Hemerythrin domain-containing protein</fullName>
    </submittedName>
</protein>
<dbReference type="PANTHER" id="PTHR35585:SF1">
    <property type="entry name" value="HHE DOMAIN PROTEIN (AFU_ORTHOLOGUE AFUA_4G00730)"/>
    <property type="match status" value="1"/>
</dbReference>
<proteinExistence type="predicted"/>
<evidence type="ECO:0000313" key="3">
    <source>
        <dbReference type="Proteomes" id="UP000617041"/>
    </source>
</evidence>
<reference evidence="2" key="1">
    <citation type="submission" date="2020-12" db="EMBL/GenBank/DDBJ databases">
        <title>Ramlibacter sp. nov., isolated from a freshwater alga, Cryptomonas.</title>
        <authorList>
            <person name="Kim H.M."/>
            <person name="Jeon C.O."/>
        </authorList>
    </citation>
    <scope>NUCLEOTIDE SEQUENCE</scope>
    <source>
        <strain evidence="2">CrO1</strain>
    </source>
</reference>
<sequence>MSATLSYPDAVDLLDADHKLAQKMFLDYKAMSQDGAPSEAKRTLAAKICQDLSVHTQIEEEIFYPAVREAIGDDALMDEALLEHAEAKELIARIRRMAPNDAAYDDMVQQLFMSIMDHVMEEREQIFLKARYSTADLRGMVPQLYARKKELQTGAPAPAPAGKKKVPA</sequence>
<accession>A0A934Q2L7</accession>
<dbReference type="RefSeq" id="WP_200788742.1">
    <property type="nucleotide sequence ID" value="NZ_JAEDAO010000001.1"/>
</dbReference>
<dbReference type="CDD" id="cd12108">
    <property type="entry name" value="Hr-like"/>
    <property type="match status" value="1"/>
</dbReference>
<dbReference type="PANTHER" id="PTHR35585">
    <property type="entry name" value="HHE DOMAIN PROTEIN (AFU_ORTHOLOGUE AFUA_4G00730)"/>
    <property type="match status" value="1"/>
</dbReference>
<dbReference type="AlphaFoldDB" id="A0A934Q2L7"/>
<dbReference type="Pfam" id="PF01814">
    <property type="entry name" value="Hemerythrin"/>
    <property type="match status" value="1"/>
</dbReference>
<evidence type="ECO:0000259" key="1">
    <source>
        <dbReference type="Pfam" id="PF01814"/>
    </source>
</evidence>
<evidence type="ECO:0000313" key="2">
    <source>
        <dbReference type="EMBL" id="MBK0393796.1"/>
    </source>
</evidence>
<name>A0A934Q2L7_9BURK</name>
<dbReference type="Gene3D" id="1.20.120.520">
    <property type="entry name" value="nmb1532 protein domain like"/>
    <property type="match status" value="1"/>
</dbReference>
<feature type="domain" description="Hemerythrin-like" evidence="1">
    <location>
        <begin position="10"/>
        <end position="127"/>
    </location>
</feature>